<dbReference type="AlphaFoldDB" id="A0A0W1RAJ1"/>
<keyword evidence="2" id="KW-1185">Reference proteome</keyword>
<dbReference type="RefSeq" id="WP_058581469.1">
    <property type="nucleotide sequence ID" value="NZ_LOPU01000018.1"/>
</dbReference>
<accession>A0A0W1RAJ1</accession>
<dbReference type="EMBL" id="LOPU01000018">
    <property type="protein sequence ID" value="KTG10114.1"/>
    <property type="molecule type" value="Genomic_DNA"/>
</dbReference>
<dbReference type="Proteomes" id="UP000054387">
    <property type="component" value="Unassembled WGS sequence"/>
</dbReference>
<protein>
    <submittedName>
        <fullName evidence="1">Uncharacterized protein</fullName>
    </submittedName>
</protein>
<dbReference type="STRING" id="1514971.AUR64_10995"/>
<evidence type="ECO:0000313" key="2">
    <source>
        <dbReference type="Proteomes" id="UP000054387"/>
    </source>
</evidence>
<gene>
    <name evidence="1" type="ORF">AUR64_10995</name>
</gene>
<evidence type="ECO:0000313" key="1">
    <source>
        <dbReference type="EMBL" id="KTG10114.1"/>
    </source>
</evidence>
<reference evidence="1 2" key="1">
    <citation type="submission" date="2015-12" db="EMBL/GenBank/DDBJ databases">
        <title>Haloprofundus marisrubri gen. nov., sp. nov., an extremely halophilic archaeon isolated from the Discovery deep brine-seawater interface in the Red Sea.</title>
        <authorList>
            <person name="Zhang G."/>
            <person name="Stingl U."/>
            <person name="Rashid M."/>
        </authorList>
    </citation>
    <scope>NUCLEOTIDE SEQUENCE [LARGE SCALE GENOMIC DNA]</scope>
    <source>
        <strain evidence="1 2">SB9</strain>
    </source>
</reference>
<comment type="caution">
    <text evidence="1">The sequence shown here is derived from an EMBL/GenBank/DDBJ whole genome shotgun (WGS) entry which is preliminary data.</text>
</comment>
<proteinExistence type="predicted"/>
<name>A0A0W1RAJ1_9EURY</name>
<sequence length="65" mass="6428">MSLVSVSCPSCGGSVYVSLPVGRRFVTAEPGEGEEGASDLETTTATCSACSESFPVVHGSGSGAE</sequence>
<organism evidence="1 2">
    <name type="scientific">Haloprofundus marisrubri</name>
    <dbReference type="NCBI Taxonomy" id="1514971"/>
    <lineage>
        <taxon>Archaea</taxon>
        <taxon>Methanobacteriati</taxon>
        <taxon>Methanobacteriota</taxon>
        <taxon>Stenosarchaea group</taxon>
        <taxon>Halobacteria</taxon>
        <taxon>Halobacteriales</taxon>
        <taxon>Haloferacaceae</taxon>
        <taxon>Haloprofundus</taxon>
    </lineage>
</organism>